<dbReference type="EMBL" id="WAJS01000003">
    <property type="protein sequence ID" value="KAB1651260.1"/>
    <property type="molecule type" value="Genomic_DNA"/>
</dbReference>
<comment type="caution">
    <text evidence="9">The sequence shown here is derived from an EMBL/GenBank/DDBJ whole genome shotgun (WGS) entry which is preliminary data.</text>
</comment>
<feature type="domain" description="4Fe-4S ferredoxin-type" evidence="8">
    <location>
        <begin position="345"/>
        <end position="377"/>
    </location>
</feature>
<evidence type="ECO:0000313" key="9">
    <source>
        <dbReference type="EMBL" id="KAB1651260.1"/>
    </source>
</evidence>
<organism evidence="9 10">
    <name type="scientific">Adlercreutzia muris</name>
    <dbReference type="NCBI Taxonomy" id="1796610"/>
    <lineage>
        <taxon>Bacteria</taxon>
        <taxon>Bacillati</taxon>
        <taxon>Actinomycetota</taxon>
        <taxon>Coriobacteriia</taxon>
        <taxon>Eggerthellales</taxon>
        <taxon>Eggerthellaceae</taxon>
        <taxon>Adlercreutzia</taxon>
    </lineage>
</organism>
<dbReference type="PANTHER" id="PTHR30176">
    <property type="entry name" value="FERREDOXIN-TYPE PROTEIN NAPH"/>
    <property type="match status" value="1"/>
</dbReference>
<keyword evidence="10" id="KW-1185">Reference proteome</keyword>
<accession>A0A7C8FMG6</accession>
<dbReference type="GO" id="GO:0005886">
    <property type="term" value="C:plasma membrane"/>
    <property type="evidence" value="ECO:0007669"/>
    <property type="project" value="TreeGrafter"/>
</dbReference>
<dbReference type="PROSITE" id="PS51379">
    <property type="entry name" value="4FE4S_FER_2"/>
    <property type="match status" value="1"/>
</dbReference>
<evidence type="ECO:0000256" key="2">
    <source>
        <dbReference type="ARBA" id="ARBA00022485"/>
    </source>
</evidence>
<feature type="transmembrane region" description="Helical" evidence="7">
    <location>
        <begin position="232"/>
        <end position="265"/>
    </location>
</feature>
<evidence type="ECO:0000313" key="10">
    <source>
        <dbReference type="Proteomes" id="UP000479639"/>
    </source>
</evidence>
<dbReference type="GO" id="GO:0046872">
    <property type="term" value="F:metal ion binding"/>
    <property type="evidence" value="ECO:0007669"/>
    <property type="project" value="UniProtKB-KW"/>
</dbReference>
<evidence type="ECO:0000256" key="4">
    <source>
        <dbReference type="ARBA" id="ARBA00022982"/>
    </source>
</evidence>
<dbReference type="PROSITE" id="PS00198">
    <property type="entry name" value="4FE4S_FER_1"/>
    <property type="match status" value="1"/>
</dbReference>
<dbReference type="InterPro" id="IPR051684">
    <property type="entry name" value="Electron_Trans/Redox"/>
</dbReference>
<dbReference type="AlphaFoldDB" id="A0A7C8FMG6"/>
<protein>
    <submittedName>
        <fullName evidence="9">4Fe-4S binding protein</fullName>
    </submittedName>
</protein>
<keyword evidence="2" id="KW-0004">4Fe-4S</keyword>
<keyword evidence="3" id="KW-0479">Metal-binding</keyword>
<evidence type="ECO:0000256" key="7">
    <source>
        <dbReference type="SAM" id="Phobius"/>
    </source>
</evidence>
<proteinExistence type="predicted"/>
<dbReference type="GO" id="GO:0051539">
    <property type="term" value="F:4 iron, 4 sulfur cluster binding"/>
    <property type="evidence" value="ECO:0007669"/>
    <property type="project" value="UniProtKB-KW"/>
</dbReference>
<evidence type="ECO:0000256" key="1">
    <source>
        <dbReference type="ARBA" id="ARBA00022448"/>
    </source>
</evidence>
<dbReference type="Pfam" id="PF00037">
    <property type="entry name" value="Fer4"/>
    <property type="match status" value="1"/>
</dbReference>
<dbReference type="Proteomes" id="UP000479639">
    <property type="component" value="Unassembled WGS sequence"/>
</dbReference>
<reference evidence="9 10" key="1">
    <citation type="submission" date="2019-09" db="EMBL/GenBank/DDBJ databases">
        <title>Whole genome shotgun sequencing (WGS) of Ellagibacter isourolithinifaciens DSM 104140(T) and Adlercreutzia muris DSM 29508(T).</title>
        <authorList>
            <person name="Stoll D.A."/>
            <person name="Danylec N."/>
            <person name="Huch M."/>
        </authorList>
    </citation>
    <scope>NUCLEOTIDE SEQUENCE [LARGE SCALE GENOMIC DNA]</scope>
    <source>
        <strain evidence="9 10">DSM 29508</strain>
    </source>
</reference>
<evidence type="ECO:0000259" key="8">
    <source>
        <dbReference type="PROSITE" id="PS51379"/>
    </source>
</evidence>
<dbReference type="InterPro" id="IPR017900">
    <property type="entry name" value="4Fe4S_Fe_S_CS"/>
</dbReference>
<evidence type="ECO:0000256" key="3">
    <source>
        <dbReference type="ARBA" id="ARBA00022723"/>
    </source>
</evidence>
<keyword evidence="7" id="KW-0472">Membrane</keyword>
<dbReference type="InterPro" id="IPR017896">
    <property type="entry name" value="4Fe4S_Fe-S-bd"/>
</dbReference>
<name>A0A7C8FMG6_9ACTN</name>
<gene>
    <name evidence="9" type="ORF">F8D48_01425</name>
</gene>
<keyword evidence="7" id="KW-0812">Transmembrane</keyword>
<dbReference type="SUPFAM" id="SSF54862">
    <property type="entry name" value="4Fe-4S ferredoxins"/>
    <property type="match status" value="1"/>
</dbReference>
<feature type="transmembrane region" description="Helical" evidence="7">
    <location>
        <begin position="85"/>
        <end position="107"/>
    </location>
</feature>
<keyword evidence="4" id="KW-0249">Electron transport</keyword>
<feature type="transmembrane region" description="Helical" evidence="7">
    <location>
        <begin position="277"/>
        <end position="295"/>
    </location>
</feature>
<evidence type="ECO:0000256" key="5">
    <source>
        <dbReference type="ARBA" id="ARBA00023004"/>
    </source>
</evidence>
<evidence type="ECO:0000256" key="6">
    <source>
        <dbReference type="ARBA" id="ARBA00023014"/>
    </source>
</evidence>
<keyword evidence="7" id="KW-1133">Transmembrane helix</keyword>
<keyword evidence="6" id="KW-0411">Iron-sulfur</keyword>
<sequence length="384" mass="39988">MPASGTPCPWTRTGAWWWTKSAATAAAPASTFAPRAPIATTTPATSAASMWRCGMAKSTTPENGAEVSAQPEEGSRSKVSRVRRYVPGIVFALLVIGLVTGIGSGTLCSVGYESIAAVCPLGALESLFGAGTFVARAVIILAVAAAVVLLVGKAFCSWVCPIPPLDRFLSGKKRREADKAARIEAAHHVSGRLAACAGCAGCGEKKPGEKPLAPADGAAKRRFAKVDGRHVVLGGSLVSAAICGFPVFCLICPVGLTFATAIALYRLVGFNEPTLDLIVFPLIIVAELTLLRKWCHRFCPISALMGLVANFSKATRPKIDPDLCLRKDGTPCTVCAAACPEFIDPAGDLGDRALAECTRCGQCAAACPADAIRFTKKGLTRGNR</sequence>
<feature type="transmembrane region" description="Helical" evidence="7">
    <location>
        <begin position="127"/>
        <end position="151"/>
    </location>
</feature>
<keyword evidence="1" id="KW-0813">Transport</keyword>
<dbReference type="PANTHER" id="PTHR30176:SF3">
    <property type="entry name" value="FERREDOXIN-TYPE PROTEIN NAPH"/>
    <property type="match status" value="1"/>
</dbReference>
<keyword evidence="5" id="KW-0408">Iron</keyword>
<dbReference type="Pfam" id="PF12801">
    <property type="entry name" value="Fer4_5"/>
    <property type="match status" value="2"/>
</dbReference>